<sequence>MVFQNGFFLQNFIQNAKFKMIVETEVAERHFTALWVLVKLIENKNQFFVFSQFFLNGGQCIVEPFVKILTNIRVPIFVKLSEIEQQQLLFIYFRQYIGKLFIVVIHDQIFVIPANGFMNDVVEQVLVILMKPKIYFVGFRKPGYKDGV</sequence>
<organism evidence="1">
    <name type="scientific">bioreactor metagenome</name>
    <dbReference type="NCBI Taxonomy" id="1076179"/>
    <lineage>
        <taxon>unclassified sequences</taxon>
        <taxon>metagenomes</taxon>
        <taxon>ecological metagenomes</taxon>
    </lineage>
</organism>
<comment type="caution">
    <text evidence="1">The sequence shown here is derived from an EMBL/GenBank/DDBJ whole genome shotgun (WGS) entry which is preliminary data.</text>
</comment>
<accession>A0A645G267</accession>
<evidence type="ECO:0000313" key="1">
    <source>
        <dbReference type="EMBL" id="MPN20948.1"/>
    </source>
</evidence>
<name>A0A645G267_9ZZZZ</name>
<gene>
    <name evidence="1" type="ORF">SDC9_168327</name>
</gene>
<dbReference type="AlphaFoldDB" id="A0A645G267"/>
<reference evidence="1" key="1">
    <citation type="submission" date="2019-08" db="EMBL/GenBank/DDBJ databases">
        <authorList>
            <person name="Kucharzyk K."/>
            <person name="Murdoch R.W."/>
            <person name="Higgins S."/>
            <person name="Loffler F."/>
        </authorList>
    </citation>
    <scope>NUCLEOTIDE SEQUENCE</scope>
</reference>
<protein>
    <submittedName>
        <fullName evidence="1">Uncharacterized protein</fullName>
    </submittedName>
</protein>
<dbReference type="EMBL" id="VSSQ01068811">
    <property type="protein sequence ID" value="MPN20948.1"/>
    <property type="molecule type" value="Genomic_DNA"/>
</dbReference>
<proteinExistence type="predicted"/>